<feature type="domain" description="ABC transmembrane type-1" evidence="9">
    <location>
        <begin position="40"/>
        <end position="328"/>
    </location>
</feature>
<dbReference type="GO" id="GO:0005524">
    <property type="term" value="F:ATP binding"/>
    <property type="evidence" value="ECO:0007669"/>
    <property type="project" value="UniProtKB-KW"/>
</dbReference>
<evidence type="ECO:0000256" key="5">
    <source>
        <dbReference type="ARBA" id="ARBA00022989"/>
    </source>
</evidence>
<evidence type="ECO:0000256" key="6">
    <source>
        <dbReference type="ARBA" id="ARBA00023136"/>
    </source>
</evidence>
<evidence type="ECO:0000256" key="1">
    <source>
        <dbReference type="ARBA" id="ARBA00004651"/>
    </source>
</evidence>
<dbReference type="Pfam" id="PF00005">
    <property type="entry name" value="ABC_tran"/>
    <property type="match status" value="1"/>
</dbReference>
<dbReference type="PANTHER" id="PTHR24221">
    <property type="entry name" value="ATP-BINDING CASSETTE SUB-FAMILY B"/>
    <property type="match status" value="1"/>
</dbReference>
<keyword evidence="6 7" id="KW-0472">Membrane</keyword>
<keyword evidence="4 10" id="KW-0067">ATP-binding</keyword>
<sequence>MTPGARLLDRRGARPGDAGVTAYDGRVRKDLAGTSSPTGIVVGLSVLSGAATAWLAVLLGAAVDAALDAPAGGAAAPALPGSWFMMAGTALVLAVAGTLLVPVVIDRASERMLEGTRRQLLEHYLAIGPLGLRRRGQGERVNTAMDAVDRKVRFRAGFTGPALAAVITPFVVLGFVALALDPLCAAVLGVLLLLVPLLVFGFGRLFRASSGQYRRSQGILAAVFMDALRNLGMLKLNNASLWMGAKVAAAAEAVRVQVMRLLARNQLLLLVIDASFALLLLAAAAGLAWWRVGAGVLSPGQGTALVLLSFLMLAPVNYVGSFFYIGMTGRAAQEKIAEALAEPAHPAMLHPVPVDLSASGLQLQDLAAGYERNPQAIRAVNLSFPPGSRTAVIGASGSGKSTLLRVLSGQLETTAGIVHDARQALGPATLRLNTAVVEQQAALFAMSLRENLLLADPRAEDEQLVRLLRQVGLGPWFDELDEGLDLQLGEAGARLSGGQGQRLAIARALLAERPVLLLDEPTSALDVHTEQQVLQLLRTAGQGRTVITVTHRLSLLADYDRVVVMHDGQVVQAGRREDLMQDTDGYLYRVMGQYRQRAGEAKGAR</sequence>
<dbReference type="SUPFAM" id="SSF90123">
    <property type="entry name" value="ABC transporter transmembrane region"/>
    <property type="match status" value="1"/>
</dbReference>
<dbReference type="SMART" id="SM00382">
    <property type="entry name" value="AAA"/>
    <property type="match status" value="1"/>
</dbReference>
<dbReference type="AlphaFoldDB" id="A0A5B7WYY0"/>
<dbReference type="Gene3D" id="1.20.1560.10">
    <property type="entry name" value="ABC transporter type 1, transmembrane domain"/>
    <property type="match status" value="1"/>
</dbReference>
<dbReference type="PANTHER" id="PTHR24221:SF654">
    <property type="entry name" value="ATP-BINDING CASSETTE SUB-FAMILY B MEMBER 6"/>
    <property type="match status" value="1"/>
</dbReference>
<feature type="transmembrane region" description="Helical" evidence="7">
    <location>
        <begin position="302"/>
        <end position="325"/>
    </location>
</feature>
<dbReference type="InterPro" id="IPR011527">
    <property type="entry name" value="ABC1_TM_dom"/>
</dbReference>
<keyword evidence="11" id="KW-1185">Reference proteome</keyword>
<reference evidence="10 11" key="1">
    <citation type="submission" date="2018-12" db="EMBL/GenBank/DDBJ databases">
        <title>Complete Genome Sequence of Glutamicibacter creatinolyticus strain LGCM259,isolated from an abscess of a 12-year-old mare in Italy.</title>
        <authorList>
            <person name="Santos R.G."/>
            <person name="Silva A.L."/>
            <person name="Seyffert N."/>
            <person name="Castro T.L.P."/>
            <person name="Attili A.R."/>
            <person name="Rifici C."/>
            <person name="Mazzullo G."/>
            <person name="Brenig B."/>
            <person name="Venanzi F."/>
            <person name="Azevedo V."/>
        </authorList>
    </citation>
    <scope>NUCLEOTIDE SEQUENCE [LARGE SCALE GENOMIC DNA]</scope>
    <source>
        <strain evidence="10 11">LGCM 259</strain>
    </source>
</reference>
<feature type="transmembrane region" description="Helical" evidence="7">
    <location>
        <begin position="83"/>
        <end position="105"/>
    </location>
</feature>
<dbReference type="InterPro" id="IPR027417">
    <property type="entry name" value="P-loop_NTPase"/>
</dbReference>
<dbReference type="GO" id="GO:0005886">
    <property type="term" value="C:plasma membrane"/>
    <property type="evidence" value="ECO:0007669"/>
    <property type="project" value="UniProtKB-SubCell"/>
</dbReference>
<dbReference type="InterPro" id="IPR003439">
    <property type="entry name" value="ABC_transporter-like_ATP-bd"/>
</dbReference>
<dbReference type="PROSITE" id="PS50929">
    <property type="entry name" value="ABC_TM1F"/>
    <property type="match status" value="1"/>
</dbReference>
<dbReference type="SUPFAM" id="SSF52540">
    <property type="entry name" value="P-loop containing nucleoside triphosphate hydrolases"/>
    <property type="match status" value="1"/>
</dbReference>
<dbReference type="InterPro" id="IPR039421">
    <property type="entry name" value="Type_1_exporter"/>
</dbReference>
<dbReference type="KEGG" id="gcr:GcLGCM259_2727"/>
<dbReference type="PROSITE" id="PS50893">
    <property type="entry name" value="ABC_TRANSPORTER_2"/>
    <property type="match status" value="1"/>
</dbReference>
<dbReference type="GO" id="GO:0016887">
    <property type="term" value="F:ATP hydrolysis activity"/>
    <property type="evidence" value="ECO:0007669"/>
    <property type="project" value="InterPro"/>
</dbReference>
<accession>A0A5B7WYY0</accession>
<dbReference type="Gene3D" id="3.40.50.300">
    <property type="entry name" value="P-loop containing nucleotide triphosphate hydrolases"/>
    <property type="match status" value="1"/>
</dbReference>
<evidence type="ECO:0000313" key="10">
    <source>
        <dbReference type="EMBL" id="QCY48434.1"/>
    </source>
</evidence>
<evidence type="ECO:0000256" key="2">
    <source>
        <dbReference type="ARBA" id="ARBA00022692"/>
    </source>
</evidence>
<dbReference type="CDD" id="cd03228">
    <property type="entry name" value="ABCC_MRP_Like"/>
    <property type="match status" value="1"/>
</dbReference>
<evidence type="ECO:0000256" key="7">
    <source>
        <dbReference type="SAM" id="Phobius"/>
    </source>
</evidence>
<dbReference type="EMBL" id="CP034412">
    <property type="protein sequence ID" value="QCY48434.1"/>
    <property type="molecule type" value="Genomic_DNA"/>
</dbReference>
<keyword evidence="2 7" id="KW-0812">Transmembrane</keyword>
<keyword evidence="5 7" id="KW-1133">Transmembrane helix</keyword>
<comment type="subcellular location">
    <subcellularLocation>
        <location evidence="1">Cell membrane</location>
        <topology evidence="1">Multi-pass membrane protein</topology>
    </subcellularLocation>
</comment>
<protein>
    <submittedName>
        <fullName evidence="10">Multidrug export ATP-binding/permease protein</fullName>
    </submittedName>
</protein>
<feature type="transmembrane region" description="Helical" evidence="7">
    <location>
        <begin position="186"/>
        <end position="206"/>
    </location>
</feature>
<dbReference type="InterPro" id="IPR036640">
    <property type="entry name" value="ABC1_TM_sf"/>
</dbReference>
<organism evidence="10 11">
    <name type="scientific">Glutamicibacter creatinolyticus</name>
    <dbReference type="NCBI Taxonomy" id="162496"/>
    <lineage>
        <taxon>Bacteria</taxon>
        <taxon>Bacillati</taxon>
        <taxon>Actinomycetota</taxon>
        <taxon>Actinomycetes</taxon>
        <taxon>Micrococcales</taxon>
        <taxon>Micrococcaceae</taxon>
        <taxon>Glutamicibacter</taxon>
    </lineage>
</organism>
<feature type="transmembrane region" description="Helical" evidence="7">
    <location>
        <begin position="160"/>
        <end position="180"/>
    </location>
</feature>
<dbReference type="Proteomes" id="UP000307000">
    <property type="component" value="Chromosome"/>
</dbReference>
<name>A0A5B7WYY0_9MICC</name>
<gene>
    <name evidence="10" type="ORF">GcLGCM259_2727</name>
</gene>
<proteinExistence type="predicted"/>
<keyword evidence="3" id="KW-0547">Nucleotide-binding</keyword>
<evidence type="ECO:0000256" key="3">
    <source>
        <dbReference type="ARBA" id="ARBA00022741"/>
    </source>
</evidence>
<dbReference type="GO" id="GO:0034040">
    <property type="term" value="F:ATPase-coupled lipid transmembrane transporter activity"/>
    <property type="evidence" value="ECO:0007669"/>
    <property type="project" value="TreeGrafter"/>
</dbReference>
<dbReference type="InterPro" id="IPR003593">
    <property type="entry name" value="AAA+_ATPase"/>
</dbReference>
<feature type="domain" description="ABC transporter" evidence="8">
    <location>
        <begin position="361"/>
        <end position="592"/>
    </location>
</feature>
<evidence type="ECO:0000256" key="4">
    <source>
        <dbReference type="ARBA" id="ARBA00022840"/>
    </source>
</evidence>
<evidence type="ECO:0000259" key="9">
    <source>
        <dbReference type="PROSITE" id="PS50929"/>
    </source>
</evidence>
<dbReference type="Pfam" id="PF00664">
    <property type="entry name" value="ABC_membrane"/>
    <property type="match status" value="1"/>
</dbReference>
<feature type="transmembrane region" description="Helical" evidence="7">
    <location>
        <begin position="38"/>
        <end position="63"/>
    </location>
</feature>
<evidence type="ECO:0000313" key="11">
    <source>
        <dbReference type="Proteomes" id="UP000307000"/>
    </source>
</evidence>
<feature type="transmembrane region" description="Helical" evidence="7">
    <location>
        <begin position="267"/>
        <end position="290"/>
    </location>
</feature>
<evidence type="ECO:0000259" key="8">
    <source>
        <dbReference type="PROSITE" id="PS50893"/>
    </source>
</evidence>
<dbReference type="GO" id="GO:0140359">
    <property type="term" value="F:ABC-type transporter activity"/>
    <property type="evidence" value="ECO:0007669"/>
    <property type="project" value="InterPro"/>
</dbReference>